<dbReference type="PROSITE" id="PS51112">
    <property type="entry name" value="AMMECR1"/>
    <property type="match status" value="1"/>
</dbReference>
<dbReference type="SUPFAM" id="SSF143447">
    <property type="entry name" value="AMMECR1-like"/>
    <property type="match status" value="1"/>
</dbReference>
<protein>
    <submittedName>
        <fullName evidence="2">Putative ACR</fullName>
    </submittedName>
</protein>
<dbReference type="PANTHER" id="PTHR13016:SF0">
    <property type="entry name" value="AMME SYNDROME CANDIDATE GENE 1 PROTEIN"/>
    <property type="match status" value="1"/>
</dbReference>
<dbReference type="AlphaFoldDB" id="A0A533QLB1"/>
<dbReference type="InterPro" id="IPR002733">
    <property type="entry name" value="AMMECR1_domain"/>
</dbReference>
<sequence length="185" mass="20716">MDSQAKKILLQIARKQIEAVVKQESIPLILCGHPDLQGREGAFVTLRTHGELRGCIGRFISDIPLCQLISELAISSATEDFRFESNRIKLSELTNLEIEISIVSELKPIKEPFNFELGKHGIFIKRGAQIGCLLPQVAVETGWNKAKLLSYCCSGKANLPSDAWKSKDIEIFTFTVEIMEEKDKI</sequence>
<reference evidence="2 3" key="1">
    <citation type="submission" date="2019-04" db="EMBL/GenBank/DDBJ databases">
        <title>Genome of a novel bacterium Candidatus Jettenia ecosi reconstructed from metagenome of an anammox bioreactor.</title>
        <authorList>
            <person name="Mardanov A.V."/>
            <person name="Beletsky A.V."/>
            <person name="Ravin N.V."/>
            <person name="Botchkova E.A."/>
            <person name="Litti Y.V."/>
            <person name="Nozhevnikova A.N."/>
        </authorList>
    </citation>
    <scope>NUCLEOTIDE SEQUENCE [LARGE SCALE GENOMIC DNA]</scope>
    <source>
        <strain evidence="2">J2</strain>
    </source>
</reference>
<dbReference type="InterPro" id="IPR027623">
    <property type="entry name" value="AmmeMemoSam_A"/>
</dbReference>
<dbReference type="InterPro" id="IPR027485">
    <property type="entry name" value="AMMECR1_N"/>
</dbReference>
<evidence type="ECO:0000313" key="2">
    <source>
        <dbReference type="EMBL" id="TLD41360.1"/>
    </source>
</evidence>
<proteinExistence type="predicted"/>
<evidence type="ECO:0000259" key="1">
    <source>
        <dbReference type="PROSITE" id="PS51112"/>
    </source>
</evidence>
<dbReference type="NCBIfam" id="TIGR04335">
    <property type="entry name" value="AmmeMemoSam_A"/>
    <property type="match status" value="1"/>
</dbReference>
<evidence type="ECO:0000313" key="3">
    <source>
        <dbReference type="Proteomes" id="UP000319783"/>
    </source>
</evidence>
<feature type="domain" description="AMMECR1" evidence="1">
    <location>
        <begin position="4"/>
        <end position="185"/>
    </location>
</feature>
<comment type="caution">
    <text evidence="2">The sequence shown here is derived from an EMBL/GenBank/DDBJ whole genome shotgun (WGS) entry which is preliminary data.</text>
</comment>
<dbReference type="PANTHER" id="PTHR13016">
    <property type="entry name" value="AMMECR1 HOMOLOG"/>
    <property type="match status" value="1"/>
</dbReference>
<dbReference type="InterPro" id="IPR036071">
    <property type="entry name" value="AMMECR1_dom_sf"/>
</dbReference>
<dbReference type="InterPro" id="IPR023473">
    <property type="entry name" value="AMMECR1"/>
</dbReference>
<name>A0A533QLB1_9BACT</name>
<dbReference type="EMBL" id="SULG01000051">
    <property type="protein sequence ID" value="TLD41360.1"/>
    <property type="molecule type" value="Genomic_DNA"/>
</dbReference>
<dbReference type="Gene3D" id="3.30.1490.150">
    <property type="entry name" value="Hypothetical protein ph0010, domain 2"/>
    <property type="match status" value="1"/>
</dbReference>
<dbReference type="NCBIfam" id="TIGR00296">
    <property type="entry name" value="TIGR00296 family protein"/>
    <property type="match status" value="1"/>
</dbReference>
<organism evidence="2 3">
    <name type="scientific">Candidatus Jettenia ecosi</name>
    <dbReference type="NCBI Taxonomy" id="2494326"/>
    <lineage>
        <taxon>Bacteria</taxon>
        <taxon>Pseudomonadati</taxon>
        <taxon>Planctomycetota</taxon>
        <taxon>Candidatus Brocadiia</taxon>
        <taxon>Candidatus Brocadiales</taxon>
        <taxon>Candidatus Brocadiaceae</taxon>
        <taxon>Candidatus Jettenia</taxon>
    </lineage>
</organism>
<gene>
    <name evidence="2" type="ORF">JETT_2367</name>
</gene>
<accession>A0A533QLB1</accession>
<dbReference type="Gene3D" id="3.30.700.20">
    <property type="entry name" value="Hypothetical protein ph0010, domain 1"/>
    <property type="match status" value="1"/>
</dbReference>
<dbReference type="Pfam" id="PF01871">
    <property type="entry name" value="AMMECR1"/>
    <property type="match status" value="1"/>
</dbReference>
<dbReference type="Proteomes" id="UP000319783">
    <property type="component" value="Unassembled WGS sequence"/>
</dbReference>